<feature type="compositionally biased region" description="Basic and acidic residues" evidence="1">
    <location>
        <begin position="170"/>
        <end position="181"/>
    </location>
</feature>
<dbReference type="InterPro" id="IPR011991">
    <property type="entry name" value="ArsR-like_HTH"/>
</dbReference>
<comment type="caution">
    <text evidence="3">The sequence shown here is derived from an EMBL/GenBank/DDBJ whole genome shotgun (WGS) entry which is preliminary data.</text>
</comment>
<evidence type="ECO:0000259" key="2">
    <source>
        <dbReference type="Pfam" id="PF03551"/>
    </source>
</evidence>
<dbReference type="Proteomes" id="UP000256486">
    <property type="component" value="Unassembled WGS sequence"/>
</dbReference>
<dbReference type="OrthoDB" id="1683430at2"/>
<feature type="region of interest" description="Disordered" evidence="1">
    <location>
        <begin position="153"/>
        <end position="187"/>
    </location>
</feature>
<dbReference type="PANTHER" id="PTHR43252:SF2">
    <property type="entry name" value="TRANSCRIPTION REGULATOR, PADR-LIKE FAMILY"/>
    <property type="match status" value="1"/>
</dbReference>
<dbReference type="SUPFAM" id="SSF46785">
    <property type="entry name" value="Winged helix' DNA-binding domain"/>
    <property type="match status" value="1"/>
</dbReference>
<dbReference type="EMBL" id="NBWZ01000001">
    <property type="protein sequence ID" value="RFA09272.1"/>
    <property type="molecule type" value="Genomic_DNA"/>
</dbReference>
<accession>A0A3E0VH51</accession>
<dbReference type="InterPro" id="IPR036390">
    <property type="entry name" value="WH_DNA-bd_sf"/>
</dbReference>
<reference evidence="3 4" key="1">
    <citation type="submission" date="2017-04" db="EMBL/GenBank/DDBJ databases">
        <title>Comparative genome analysis of Subtercola boreus.</title>
        <authorList>
            <person name="Cho Y.-J."/>
            <person name="Cho A."/>
            <person name="Kim O.-S."/>
            <person name="Lee J.-I."/>
        </authorList>
    </citation>
    <scope>NUCLEOTIDE SEQUENCE [LARGE SCALE GENOMIC DNA]</scope>
    <source>
        <strain evidence="3 4">K300</strain>
    </source>
</reference>
<dbReference type="PANTHER" id="PTHR43252">
    <property type="entry name" value="TRANSCRIPTIONAL REGULATOR YQJI"/>
    <property type="match status" value="1"/>
</dbReference>
<feature type="compositionally biased region" description="Polar residues" evidence="1">
    <location>
        <begin position="155"/>
        <end position="169"/>
    </location>
</feature>
<keyword evidence="4" id="KW-1185">Reference proteome</keyword>
<evidence type="ECO:0000313" key="4">
    <source>
        <dbReference type="Proteomes" id="UP000256486"/>
    </source>
</evidence>
<name>A0A3E0VH51_9MICO</name>
<dbReference type="AlphaFoldDB" id="A0A3E0VH51"/>
<protein>
    <submittedName>
        <fullName evidence="3">PadR family transcriptional regulator</fullName>
    </submittedName>
</protein>
<evidence type="ECO:0000256" key="1">
    <source>
        <dbReference type="SAM" id="MobiDB-lite"/>
    </source>
</evidence>
<dbReference type="Pfam" id="PF03551">
    <property type="entry name" value="PadR"/>
    <property type="match status" value="1"/>
</dbReference>
<feature type="domain" description="Transcription regulator PadR N-terminal" evidence="2">
    <location>
        <begin position="86"/>
        <end position="153"/>
    </location>
</feature>
<evidence type="ECO:0000313" key="3">
    <source>
        <dbReference type="EMBL" id="RFA09272.1"/>
    </source>
</evidence>
<organism evidence="3 4">
    <name type="scientific">Subtercola boreus</name>
    <dbReference type="NCBI Taxonomy" id="120213"/>
    <lineage>
        <taxon>Bacteria</taxon>
        <taxon>Bacillati</taxon>
        <taxon>Actinomycetota</taxon>
        <taxon>Actinomycetes</taxon>
        <taxon>Micrococcales</taxon>
        <taxon>Microbacteriaceae</taxon>
        <taxon>Subtercola</taxon>
    </lineage>
</organism>
<dbReference type="InterPro" id="IPR036388">
    <property type="entry name" value="WH-like_DNA-bd_sf"/>
</dbReference>
<sequence>MSGSFPTGGFGTGGSGNGGFGAGGFNLSNLGLGNLGNLNLGNMGANGEGLWQAVDQIRARFEKGAERGFEKREGTRVGKGDVRVAVLALLAEQPMHGYQIIREIEERSGGTWKPSAGSVYPTLQLLADEGLISSEESNGRKTYSLTEAGHVSVAANPSNPWSTSGGSDSSKPEGAKSEHGRFGALPKAGIDLAQAASQVGRSGTPEQVKEAVTVLEEARRRIYSILAQD</sequence>
<proteinExistence type="predicted"/>
<dbReference type="InterPro" id="IPR005149">
    <property type="entry name" value="Tscrpt_reg_PadR_N"/>
</dbReference>
<dbReference type="CDD" id="cd00090">
    <property type="entry name" value="HTH_ARSR"/>
    <property type="match status" value="1"/>
</dbReference>
<gene>
    <name evidence="3" type="ORF">B7R54_08555</name>
</gene>
<dbReference type="Gene3D" id="1.10.10.10">
    <property type="entry name" value="Winged helix-like DNA-binding domain superfamily/Winged helix DNA-binding domain"/>
    <property type="match status" value="1"/>
</dbReference>